<evidence type="ECO:0000313" key="2">
    <source>
        <dbReference type="EMBL" id="KGR74216.1"/>
    </source>
</evidence>
<dbReference type="Gene3D" id="1.10.10.10">
    <property type="entry name" value="Winged helix-like DNA-binding domain superfamily/Winged helix DNA-binding domain"/>
    <property type="match status" value="1"/>
</dbReference>
<dbReference type="OrthoDB" id="5949858at2"/>
<evidence type="ECO:0008006" key="4">
    <source>
        <dbReference type="Google" id="ProtNLM"/>
    </source>
</evidence>
<evidence type="ECO:0000256" key="1">
    <source>
        <dbReference type="ARBA" id="ARBA00023125"/>
    </source>
</evidence>
<dbReference type="eggNOG" id="COG0640">
    <property type="taxonomic scope" value="Bacteria"/>
</dbReference>
<dbReference type="InterPro" id="IPR036388">
    <property type="entry name" value="WH-like_DNA-bd_sf"/>
</dbReference>
<dbReference type="SUPFAM" id="SSF46785">
    <property type="entry name" value="Winged helix' DNA-binding domain"/>
    <property type="match status" value="1"/>
</dbReference>
<organism evidence="2 3">
    <name type="scientific">Ureibacillus sinduriensis BLB-1 = JCM 15800</name>
    <dbReference type="NCBI Taxonomy" id="1384057"/>
    <lineage>
        <taxon>Bacteria</taxon>
        <taxon>Bacillati</taxon>
        <taxon>Bacillota</taxon>
        <taxon>Bacilli</taxon>
        <taxon>Bacillales</taxon>
        <taxon>Caryophanaceae</taxon>
        <taxon>Ureibacillus</taxon>
    </lineage>
</organism>
<keyword evidence="3" id="KW-1185">Reference proteome</keyword>
<keyword evidence="1" id="KW-0238">DNA-binding</keyword>
<dbReference type="InterPro" id="IPR011991">
    <property type="entry name" value="ArsR-like_HTH"/>
</dbReference>
<gene>
    <name evidence="2" type="ORF">CD33_19720</name>
</gene>
<dbReference type="NCBIfam" id="NF005061">
    <property type="entry name" value="PRK06474.1"/>
    <property type="match status" value="1"/>
</dbReference>
<dbReference type="RefSeq" id="WP_036203831.1">
    <property type="nucleotide sequence ID" value="NZ_AVCY01000001.1"/>
</dbReference>
<dbReference type="InterPro" id="IPR036390">
    <property type="entry name" value="WH_DNA-bd_sf"/>
</dbReference>
<dbReference type="EMBL" id="JPVO01000055">
    <property type="protein sequence ID" value="KGR74216.1"/>
    <property type="molecule type" value="Genomic_DNA"/>
</dbReference>
<protein>
    <recommendedName>
        <fullName evidence="4">HTH arsR-type domain-containing protein</fullName>
    </recommendedName>
</protein>
<sequence length="181" mass="21250">MTNKVDILMHPVRMKICQALMRNKETGLTPLEMVKIIKDVPQATLYRHIQILVDSHIIHVINEKKVKSVSEKYYALNEVEANLDGDEWKKISNEEKLNYVSYYQLSLLTQYQSYLKGLEEQKLKEDGATFSLVELKISDEHFSQFQSDLNELMKKYYHHQTEQHEENVPIRTIAITIIPDV</sequence>
<reference evidence="2 3" key="1">
    <citation type="submission" date="2014-02" db="EMBL/GenBank/DDBJ databases">
        <title>Draft genome sequence of Lysinibacillus sinduriensis JCM 15800.</title>
        <authorList>
            <person name="Zhang F."/>
            <person name="Wang G."/>
            <person name="Zhang L."/>
        </authorList>
    </citation>
    <scope>NUCLEOTIDE SEQUENCE [LARGE SCALE GENOMIC DNA]</scope>
    <source>
        <strain evidence="2 3">JCM 15800</strain>
    </source>
</reference>
<comment type="caution">
    <text evidence="2">The sequence shown here is derived from an EMBL/GenBank/DDBJ whole genome shotgun (WGS) entry which is preliminary data.</text>
</comment>
<dbReference type="GO" id="GO:0003677">
    <property type="term" value="F:DNA binding"/>
    <property type="evidence" value="ECO:0007669"/>
    <property type="project" value="UniProtKB-KW"/>
</dbReference>
<dbReference type="Proteomes" id="UP000030408">
    <property type="component" value="Unassembled WGS sequence"/>
</dbReference>
<dbReference type="Gene3D" id="6.10.140.2180">
    <property type="match status" value="1"/>
</dbReference>
<name>A0A0A3HNS7_9BACL</name>
<dbReference type="CDD" id="cd00090">
    <property type="entry name" value="HTH_ARSR"/>
    <property type="match status" value="1"/>
</dbReference>
<dbReference type="AlphaFoldDB" id="A0A0A3HNS7"/>
<accession>A0A0A3HNS7</accession>
<evidence type="ECO:0000313" key="3">
    <source>
        <dbReference type="Proteomes" id="UP000030408"/>
    </source>
</evidence>
<dbReference type="STRING" id="1384057.CD33_19720"/>
<dbReference type="Pfam" id="PF12840">
    <property type="entry name" value="HTH_20"/>
    <property type="match status" value="1"/>
</dbReference>
<proteinExistence type="predicted"/>